<dbReference type="PROSITE" id="PS50109">
    <property type="entry name" value="HIS_KIN"/>
    <property type="match status" value="1"/>
</dbReference>
<proteinExistence type="predicted"/>
<dbReference type="PRINTS" id="PR00344">
    <property type="entry name" value="BCTRLSENSOR"/>
</dbReference>
<feature type="domain" description="Histidine kinase" evidence="8">
    <location>
        <begin position="60"/>
        <end position="263"/>
    </location>
</feature>
<evidence type="ECO:0000259" key="9">
    <source>
        <dbReference type="PROSITE" id="PS50851"/>
    </source>
</evidence>
<dbReference type="RefSeq" id="WP_377353327.1">
    <property type="nucleotide sequence ID" value="NZ_JBHTLQ010000016.1"/>
</dbReference>
<dbReference type="InterPro" id="IPR003594">
    <property type="entry name" value="HATPase_dom"/>
</dbReference>
<dbReference type="EMBL" id="JBHTLQ010000016">
    <property type="protein sequence ID" value="MFD1190695.1"/>
    <property type="molecule type" value="Genomic_DNA"/>
</dbReference>
<dbReference type="SUPFAM" id="SSF50341">
    <property type="entry name" value="CheW-like"/>
    <property type="match status" value="1"/>
</dbReference>
<dbReference type="SUPFAM" id="SSF47384">
    <property type="entry name" value="Homodimeric domain of signal transducing histidine kinase"/>
    <property type="match status" value="1"/>
</dbReference>
<dbReference type="Pfam" id="PF02518">
    <property type="entry name" value="HATPase_c"/>
    <property type="match status" value="1"/>
</dbReference>
<dbReference type="InterPro" id="IPR005467">
    <property type="entry name" value="His_kinase_dom"/>
</dbReference>
<evidence type="ECO:0000256" key="6">
    <source>
        <dbReference type="ARBA" id="ARBA00023012"/>
    </source>
</evidence>
<dbReference type="Pfam" id="PF01584">
    <property type="entry name" value="CheW"/>
    <property type="match status" value="1"/>
</dbReference>
<evidence type="ECO:0000256" key="1">
    <source>
        <dbReference type="ARBA" id="ARBA00000085"/>
    </source>
</evidence>
<dbReference type="PROSITE" id="PS50851">
    <property type="entry name" value="CHEW"/>
    <property type="match status" value="1"/>
</dbReference>
<dbReference type="GO" id="GO:0004673">
    <property type="term" value="F:protein histidine kinase activity"/>
    <property type="evidence" value="ECO:0007669"/>
    <property type="project" value="UniProtKB-EC"/>
</dbReference>
<keyword evidence="11" id="KW-1185">Reference proteome</keyword>
<dbReference type="Gene3D" id="3.30.565.10">
    <property type="entry name" value="Histidine kinase-like ATPase, C-terminal domain"/>
    <property type="match status" value="1"/>
</dbReference>
<dbReference type="Gene3D" id="1.10.287.560">
    <property type="entry name" value="Histidine kinase CheA-like, homodimeric domain"/>
    <property type="match status" value="1"/>
</dbReference>
<evidence type="ECO:0000256" key="7">
    <source>
        <dbReference type="ARBA" id="ARBA00035100"/>
    </source>
</evidence>
<sequence length="413" mass="43706">TAAAAGGAPAGAPAATIRVDLDRVDRLINAVGELVIQQAMLSQRVLESGLARSSNVALGLEDLELLTREIQDSVMAIRAQPVKSVFQRMPRLAREVADMTGKRVKLIMEGEGTEVDKTVIERLTDPITHMLRNAIDHGLEDPEGRAAAGKPAEGVVRLRALHRGGRIVIELQDDGRGINRQRVRNIAIEKGLISEDAVLSDEETDNLIFLPGFSTAEVISDISGRGVGMDVVRRSIQALGGRISISSEPGKGSKFTMSLPLTLAVLDGMVVTGADQTLVAPLSAIVESLTPRAEDVHYIGGKDAVIRIRDTFVPLIDVGVALGFRDAPIPPSSGVAVLVESEGGGKAALLVEAIQGQRQVVIKSLEANYQQIDGVAAATILGDGRVALILDVDALVTSTRRKGAGRSEKRMAS</sequence>
<dbReference type="InterPro" id="IPR036061">
    <property type="entry name" value="CheW-like_dom_sf"/>
</dbReference>
<dbReference type="InterPro" id="IPR036097">
    <property type="entry name" value="HisK_dim/P_sf"/>
</dbReference>
<dbReference type="Proteomes" id="UP001597216">
    <property type="component" value="Unassembled WGS sequence"/>
</dbReference>
<keyword evidence="4" id="KW-0145">Chemotaxis</keyword>
<dbReference type="SUPFAM" id="SSF55874">
    <property type="entry name" value="ATPase domain of HSP90 chaperone/DNA topoisomerase II/histidine kinase"/>
    <property type="match status" value="1"/>
</dbReference>
<comment type="function">
    <text evidence="7">Involved in the transmission of sensory signals from the chemoreceptors to the flagellar motors. CheA is autophosphorylated; it can transfer its phosphate group to either CheB or CheY.</text>
</comment>
<protein>
    <recommendedName>
        <fullName evidence="3">Chemotaxis protein CheA</fullName>
        <ecNumber evidence="2">2.7.13.3</ecNumber>
    </recommendedName>
</protein>
<dbReference type="InterPro" id="IPR036890">
    <property type="entry name" value="HATPase_C_sf"/>
</dbReference>
<dbReference type="Gene3D" id="2.30.30.40">
    <property type="entry name" value="SH3 Domains"/>
    <property type="match status" value="1"/>
</dbReference>
<evidence type="ECO:0000313" key="10">
    <source>
        <dbReference type="EMBL" id="MFD1190695.1"/>
    </source>
</evidence>
<dbReference type="InterPro" id="IPR037006">
    <property type="entry name" value="CheA-like_homodim_sf"/>
</dbReference>
<dbReference type="PANTHER" id="PTHR43395:SF10">
    <property type="entry name" value="CHEMOTAXIS PROTEIN CHEA"/>
    <property type="match status" value="1"/>
</dbReference>
<keyword evidence="10" id="KW-0808">Transferase</keyword>
<evidence type="ECO:0000256" key="5">
    <source>
        <dbReference type="ARBA" id="ARBA00022840"/>
    </source>
</evidence>
<feature type="domain" description="CheW-like" evidence="9">
    <location>
        <begin position="265"/>
        <end position="401"/>
    </location>
</feature>
<accession>A0ABW3T1A5</accession>
<dbReference type="InterPro" id="IPR004105">
    <property type="entry name" value="CheA-like_dim"/>
</dbReference>
<dbReference type="InterPro" id="IPR004358">
    <property type="entry name" value="Sig_transdc_His_kin-like_C"/>
</dbReference>
<evidence type="ECO:0000256" key="4">
    <source>
        <dbReference type="ARBA" id="ARBA00022500"/>
    </source>
</evidence>
<evidence type="ECO:0000256" key="3">
    <source>
        <dbReference type="ARBA" id="ARBA00021495"/>
    </source>
</evidence>
<dbReference type="SMART" id="SM01231">
    <property type="entry name" value="H-kinase_dim"/>
    <property type="match status" value="1"/>
</dbReference>
<dbReference type="SMART" id="SM00387">
    <property type="entry name" value="HATPase_c"/>
    <property type="match status" value="1"/>
</dbReference>
<name>A0ABW3T1A5_9CAUL</name>
<evidence type="ECO:0000256" key="2">
    <source>
        <dbReference type="ARBA" id="ARBA00012438"/>
    </source>
</evidence>
<dbReference type="SMART" id="SM00260">
    <property type="entry name" value="CheW"/>
    <property type="match status" value="1"/>
</dbReference>
<reference evidence="11" key="1">
    <citation type="journal article" date="2019" name="Int. J. Syst. Evol. Microbiol.">
        <title>The Global Catalogue of Microorganisms (GCM) 10K type strain sequencing project: providing services to taxonomists for standard genome sequencing and annotation.</title>
        <authorList>
            <consortium name="The Broad Institute Genomics Platform"/>
            <consortium name="The Broad Institute Genome Sequencing Center for Infectious Disease"/>
            <person name="Wu L."/>
            <person name="Ma J."/>
        </authorList>
    </citation>
    <scope>NUCLEOTIDE SEQUENCE [LARGE SCALE GENOMIC DNA]</scope>
    <source>
        <strain evidence="11">CCUG 55074</strain>
    </source>
</reference>
<comment type="caution">
    <text evidence="10">The sequence shown here is derived from an EMBL/GenBank/DDBJ whole genome shotgun (WGS) entry which is preliminary data.</text>
</comment>
<feature type="non-terminal residue" evidence="10">
    <location>
        <position position="1"/>
    </location>
</feature>
<evidence type="ECO:0000259" key="8">
    <source>
        <dbReference type="PROSITE" id="PS50109"/>
    </source>
</evidence>
<organism evidence="10 11">
    <name type="scientific">Phenylobacterium conjunctum</name>
    <dbReference type="NCBI Taxonomy" id="1298959"/>
    <lineage>
        <taxon>Bacteria</taxon>
        <taxon>Pseudomonadati</taxon>
        <taxon>Pseudomonadota</taxon>
        <taxon>Alphaproteobacteria</taxon>
        <taxon>Caulobacterales</taxon>
        <taxon>Caulobacteraceae</taxon>
        <taxon>Phenylobacterium</taxon>
    </lineage>
</organism>
<dbReference type="InterPro" id="IPR002545">
    <property type="entry name" value="CheW-lke_dom"/>
</dbReference>
<keyword evidence="5" id="KW-0547">Nucleotide-binding</keyword>
<dbReference type="CDD" id="cd00731">
    <property type="entry name" value="CheA_reg"/>
    <property type="match status" value="1"/>
</dbReference>
<dbReference type="InterPro" id="IPR051315">
    <property type="entry name" value="Bact_Chemotaxis_CheA"/>
</dbReference>
<dbReference type="Pfam" id="PF02895">
    <property type="entry name" value="H-kinase_dim"/>
    <property type="match status" value="1"/>
</dbReference>
<dbReference type="EC" id="2.7.13.3" evidence="2"/>
<gene>
    <name evidence="10" type="ORF">ACFQ27_08905</name>
</gene>
<dbReference type="PANTHER" id="PTHR43395">
    <property type="entry name" value="SENSOR HISTIDINE KINASE CHEA"/>
    <property type="match status" value="1"/>
</dbReference>
<keyword evidence="5" id="KW-0067">ATP-binding</keyword>
<comment type="catalytic activity">
    <reaction evidence="1">
        <text>ATP + protein L-histidine = ADP + protein N-phospho-L-histidine.</text>
        <dbReference type="EC" id="2.7.13.3"/>
    </reaction>
</comment>
<keyword evidence="6" id="KW-0902">Two-component regulatory system</keyword>
<evidence type="ECO:0000313" key="11">
    <source>
        <dbReference type="Proteomes" id="UP001597216"/>
    </source>
</evidence>
<dbReference type="CDD" id="cd16916">
    <property type="entry name" value="HATPase_CheA-like"/>
    <property type="match status" value="1"/>
</dbReference>